<comment type="caution">
    <text evidence="2">The sequence shown here is derived from an EMBL/GenBank/DDBJ whole genome shotgun (WGS) entry which is preliminary data.</text>
</comment>
<organism evidence="2 3">
    <name type="scientific">Dryococelus australis</name>
    <dbReference type="NCBI Taxonomy" id="614101"/>
    <lineage>
        <taxon>Eukaryota</taxon>
        <taxon>Metazoa</taxon>
        <taxon>Ecdysozoa</taxon>
        <taxon>Arthropoda</taxon>
        <taxon>Hexapoda</taxon>
        <taxon>Insecta</taxon>
        <taxon>Pterygota</taxon>
        <taxon>Neoptera</taxon>
        <taxon>Polyneoptera</taxon>
        <taxon>Phasmatodea</taxon>
        <taxon>Verophasmatodea</taxon>
        <taxon>Anareolatae</taxon>
        <taxon>Phasmatidae</taxon>
        <taxon>Eurycanthinae</taxon>
        <taxon>Dryococelus</taxon>
    </lineage>
</organism>
<name>A0ABQ9GMK2_9NEOP</name>
<dbReference type="Proteomes" id="UP001159363">
    <property type="component" value="Chromosome 10"/>
</dbReference>
<evidence type="ECO:0000313" key="3">
    <source>
        <dbReference type="Proteomes" id="UP001159363"/>
    </source>
</evidence>
<proteinExistence type="predicted"/>
<evidence type="ECO:0000313" key="2">
    <source>
        <dbReference type="EMBL" id="KAJ8873239.1"/>
    </source>
</evidence>
<dbReference type="EMBL" id="JARBHB010000011">
    <property type="protein sequence ID" value="KAJ8873239.1"/>
    <property type="molecule type" value="Genomic_DNA"/>
</dbReference>
<accession>A0ABQ9GMK2</accession>
<protein>
    <submittedName>
        <fullName evidence="2">Uncharacterized protein</fullName>
    </submittedName>
</protein>
<sequence>MAYLSNTSCQTRRGVAENGRLATLSVSTLNAYALHCQGFRDMTYRPKYSSGHHFERLEEANRMTAYPIEGTRSSVWRVVACEFDSSPVAPDCRNKGYGRLFPCLAFYKFHLQRASATEESEVRAPPSAQPIGSLSQHASSQLDAMLEPRAARSHWHALQEHHRLYVQESELAYSVLVVLCIHIALSACKDDQICDILAYFSNTSTDSPGRRMGKVTRPMTMLILHKAEEHTTCIQVDLKQGFQKGSFYRKHTLGAFEIVSSTNQDFQHCSVARVQVGGENAMWYDDVDLSFSIVYFPMRMFEVRMEQRQNKGAGEAGRSLGKPADQRHCPARFSHTKFWSEQTNHSATAAPYTDVKQVPSHTPSGKRQAVRHAPSQLPASHPRRTGSIPGRVTSGFSNVGIVLDDAAGLRTRHCSLPELETNRKYGDFPYIVFTEPISVFRLHGLRFRMLSVHFRKSVRKYSEILKSVGGLIEPDMYQDAGPNEFLKTTLQSWTGDRDEVNFEQPKLVIRNLDPRSAAIVDKFLHWNQDQTGSWFGIRFIESRIGEKRLVSHDVFRKDVMSYMEYPNVPKVLFKKCEEEMDGLQTRWAGSTVRQFCYCSFAIDPRPYKACLIK</sequence>
<feature type="region of interest" description="Disordered" evidence="1">
    <location>
        <begin position="349"/>
        <end position="391"/>
    </location>
</feature>
<evidence type="ECO:0000256" key="1">
    <source>
        <dbReference type="SAM" id="MobiDB-lite"/>
    </source>
</evidence>
<reference evidence="2 3" key="1">
    <citation type="submission" date="2023-02" db="EMBL/GenBank/DDBJ databases">
        <title>LHISI_Scaffold_Assembly.</title>
        <authorList>
            <person name="Stuart O.P."/>
            <person name="Cleave R."/>
            <person name="Magrath M.J.L."/>
            <person name="Mikheyev A.S."/>
        </authorList>
    </citation>
    <scope>NUCLEOTIDE SEQUENCE [LARGE SCALE GENOMIC DNA]</scope>
    <source>
        <strain evidence="2">Daus_M_001</strain>
        <tissue evidence="2">Leg muscle</tissue>
    </source>
</reference>
<keyword evidence="3" id="KW-1185">Reference proteome</keyword>
<gene>
    <name evidence="2" type="ORF">PR048_026873</name>
</gene>